<dbReference type="SUPFAM" id="SSF52540">
    <property type="entry name" value="P-loop containing nucleoside triphosphate hydrolases"/>
    <property type="match status" value="1"/>
</dbReference>
<accession>A0A8S3J6B0</accession>
<gene>
    <name evidence="8" type="ORF">GIL414_LOCUS81033</name>
</gene>
<evidence type="ECO:0000256" key="1">
    <source>
        <dbReference type="ARBA" id="ARBA00004141"/>
    </source>
</evidence>
<evidence type="ECO:0000259" key="7">
    <source>
        <dbReference type="Pfam" id="PF00005"/>
    </source>
</evidence>
<dbReference type="EMBL" id="CAJOBJ010356384">
    <property type="protein sequence ID" value="CAF5214647.1"/>
    <property type="molecule type" value="Genomic_DNA"/>
</dbReference>
<dbReference type="PANTHER" id="PTHR48041:SF116">
    <property type="entry name" value="PROTEIN BROWN"/>
    <property type="match status" value="1"/>
</dbReference>
<keyword evidence="6" id="KW-0472">Membrane</keyword>
<dbReference type="GO" id="GO:0042626">
    <property type="term" value="F:ATPase-coupled transmembrane transporter activity"/>
    <property type="evidence" value="ECO:0007669"/>
    <property type="project" value="TreeGrafter"/>
</dbReference>
<dbReference type="GO" id="GO:0016887">
    <property type="term" value="F:ATP hydrolysis activity"/>
    <property type="evidence" value="ECO:0007669"/>
    <property type="project" value="InterPro"/>
</dbReference>
<comment type="subcellular location">
    <subcellularLocation>
        <location evidence="1">Membrane</location>
        <topology evidence="1">Multi-pass membrane protein</topology>
    </subcellularLocation>
</comment>
<dbReference type="InterPro" id="IPR050352">
    <property type="entry name" value="ABCG_transporters"/>
</dbReference>
<evidence type="ECO:0000313" key="9">
    <source>
        <dbReference type="Proteomes" id="UP000681720"/>
    </source>
</evidence>
<dbReference type="PANTHER" id="PTHR48041">
    <property type="entry name" value="ABC TRANSPORTER G FAMILY MEMBER 28"/>
    <property type="match status" value="1"/>
</dbReference>
<evidence type="ECO:0000256" key="5">
    <source>
        <dbReference type="ARBA" id="ARBA00022989"/>
    </source>
</evidence>
<evidence type="ECO:0000256" key="3">
    <source>
        <dbReference type="ARBA" id="ARBA00022448"/>
    </source>
</evidence>
<organism evidence="8 9">
    <name type="scientific">Rotaria magnacalcarata</name>
    <dbReference type="NCBI Taxonomy" id="392030"/>
    <lineage>
        <taxon>Eukaryota</taxon>
        <taxon>Metazoa</taxon>
        <taxon>Spiralia</taxon>
        <taxon>Gnathifera</taxon>
        <taxon>Rotifera</taxon>
        <taxon>Eurotatoria</taxon>
        <taxon>Bdelloidea</taxon>
        <taxon>Philodinida</taxon>
        <taxon>Philodinidae</taxon>
        <taxon>Rotaria</taxon>
    </lineage>
</organism>
<keyword evidence="5" id="KW-1133">Transmembrane helix</keyword>
<dbReference type="InterPro" id="IPR003439">
    <property type="entry name" value="ABC_transporter-like_ATP-bd"/>
</dbReference>
<comment type="caution">
    <text evidence="8">The sequence shown here is derived from an EMBL/GenBank/DDBJ whole genome shotgun (WGS) entry which is preliminary data.</text>
</comment>
<proteinExistence type="inferred from homology"/>
<dbReference type="Pfam" id="PF00005">
    <property type="entry name" value="ABC_tran"/>
    <property type="match status" value="1"/>
</dbReference>
<evidence type="ECO:0000313" key="8">
    <source>
        <dbReference type="EMBL" id="CAF5214647.1"/>
    </source>
</evidence>
<sequence length="141" mass="15543">STGCGKSSLLDILAHRKDRHGLSGQIFVDGSPAPSSFKYMVGYVVQDDIISETLTIRENLMFSANIRLPRDISHVERIERVIRVISDLGLESCADTTVGTEFIRGVSGGERKRACIGMELILARKIFFLDEPTTGLLLFGK</sequence>
<dbReference type="GO" id="GO:0005524">
    <property type="term" value="F:ATP binding"/>
    <property type="evidence" value="ECO:0007669"/>
    <property type="project" value="InterPro"/>
</dbReference>
<keyword evidence="4" id="KW-0812">Transmembrane</keyword>
<name>A0A8S3J6B0_9BILA</name>
<feature type="domain" description="ABC transporter" evidence="7">
    <location>
        <begin position="2"/>
        <end position="134"/>
    </location>
</feature>
<protein>
    <recommendedName>
        <fullName evidence="7">ABC transporter domain-containing protein</fullName>
    </recommendedName>
</protein>
<reference evidence="8" key="1">
    <citation type="submission" date="2021-02" db="EMBL/GenBank/DDBJ databases">
        <authorList>
            <person name="Nowell W R."/>
        </authorList>
    </citation>
    <scope>NUCLEOTIDE SEQUENCE</scope>
</reference>
<feature type="non-terminal residue" evidence="8">
    <location>
        <position position="1"/>
    </location>
</feature>
<evidence type="ECO:0000256" key="6">
    <source>
        <dbReference type="ARBA" id="ARBA00023136"/>
    </source>
</evidence>
<dbReference type="InterPro" id="IPR027417">
    <property type="entry name" value="P-loop_NTPase"/>
</dbReference>
<keyword evidence="3" id="KW-0813">Transport</keyword>
<dbReference type="GO" id="GO:0005886">
    <property type="term" value="C:plasma membrane"/>
    <property type="evidence" value="ECO:0007669"/>
    <property type="project" value="TreeGrafter"/>
</dbReference>
<dbReference type="Proteomes" id="UP000681720">
    <property type="component" value="Unassembled WGS sequence"/>
</dbReference>
<dbReference type="Gene3D" id="3.40.50.300">
    <property type="entry name" value="P-loop containing nucleotide triphosphate hydrolases"/>
    <property type="match status" value="1"/>
</dbReference>
<evidence type="ECO:0000256" key="4">
    <source>
        <dbReference type="ARBA" id="ARBA00022692"/>
    </source>
</evidence>
<evidence type="ECO:0000256" key="2">
    <source>
        <dbReference type="ARBA" id="ARBA00005814"/>
    </source>
</evidence>
<comment type="similarity">
    <text evidence="2">Belongs to the ABC transporter superfamily. ABCG family. Eye pigment precursor importer (TC 3.A.1.204) subfamily.</text>
</comment>
<dbReference type="AlphaFoldDB" id="A0A8S3J6B0"/>